<feature type="transmembrane region" description="Helical" evidence="2">
    <location>
        <begin position="41"/>
        <end position="64"/>
    </location>
</feature>
<name>A0A1Q2CNJ5_9ACTN</name>
<organism evidence="3 4">
    <name type="scientific">Tessaracoccus aquimaris</name>
    <dbReference type="NCBI Taxonomy" id="1332264"/>
    <lineage>
        <taxon>Bacteria</taxon>
        <taxon>Bacillati</taxon>
        <taxon>Actinomycetota</taxon>
        <taxon>Actinomycetes</taxon>
        <taxon>Propionibacteriales</taxon>
        <taxon>Propionibacteriaceae</taxon>
        <taxon>Tessaracoccus</taxon>
    </lineage>
</organism>
<feature type="region of interest" description="Disordered" evidence="1">
    <location>
        <begin position="136"/>
        <end position="212"/>
    </location>
</feature>
<dbReference type="Proteomes" id="UP000188145">
    <property type="component" value="Chromosome"/>
</dbReference>
<dbReference type="KEGG" id="tes:BW730_09400"/>
<reference evidence="4" key="1">
    <citation type="submission" date="2017-02" db="EMBL/GenBank/DDBJ databases">
        <title>Tessaracoccus aquaemaris sp. nov., isolated from the intestine of a Korean rockfish, Sebastes schlegelii, in a marine aquaculture pond.</title>
        <authorList>
            <person name="Tak E.J."/>
            <person name="Bae J.-W."/>
        </authorList>
    </citation>
    <scope>NUCLEOTIDE SEQUENCE [LARGE SCALE GENOMIC DNA]</scope>
    <source>
        <strain evidence="4">NSG39</strain>
    </source>
</reference>
<dbReference type="STRING" id="1332264.BW730_09400"/>
<protein>
    <submittedName>
        <fullName evidence="3">Uncharacterized protein</fullName>
    </submittedName>
</protein>
<dbReference type="EMBL" id="CP019606">
    <property type="protein sequence ID" value="AQP47674.1"/>
    <property type="molecule type" value="Genomic_DNA"/>
</dbReference>
<keyword evidence="2" id="KW-0812">Transmembrane</keyword>
<dbReference type="AlphaFoldDB" id="A0A1Q2CNJ5"/>
<feature type="transmembrane region" description="Helical" evidence="2">
    <location>
        <begin position="71"/>
        <end position="92"/>
    </location>
</feature>
<gene>
    <name evidence="3" type="ORF">BW730_09400</name>
</gene>
<evidence type="ECO:0000256" key="1">
    <source>
        <dbReference type="SAM" id="MobiDB-lite"/>
    </source>
</evidence>
<accession>A0A1Q2CNJ5</accession>
<proteinExistence type="predicted"/>
<dbReference type="OrthoDB" id="3734605at2"/>
<keyword evidence="2" id="KW-1133">Transmembrane helix</keyword>
<dbReference type="RefSeq" id="WP_077686005.1">
    <property type="nucleotide sequence ID" value="NZ_CP019606.1"/>
</dbReference>
<keyword evidence="4" id="KW-1185">Reference proteome</keyword>
<evidence type="ECO:0000313" key="3">
    <source>
        <dbReference type="EMBL" id="AQP47674.1"/>
    </source>
</evidence>
<evidence type="ECO:0000313" key="4">
    <source>
        <dbReference type="Proteomes" id="UP000188145"/>
    </source>
</evidence>
<sequence>MGGLTDRARSTASAVLVGVLLVAGTVEIVASVIHLGDAGAAALAAHGAPSSLLPFTLAAVAAVFCGRRARILAFFGSAAALIARVVMMSLLVVPGWNLGPGDALGMTAGLLTGIAALGWTLFLVVGNRDLADADEGSVPPAITQPRWSGPAVDPVTPGSAADRPAESPSTPVARPQHAQNDSRAGSWATASTPWPRAVEDDPNGTLIRPPRR</sequence>
<evidence type="ECO:0000256" key="2">
    <source>
        <dbReference type="SAM" id="Phobius"/>
    </source>
</evidence>
<keyword evidence="2" id="KW-0472">Membrane</keyword>
<feature type="transmembrane region" description="Helical" evidence="2">
    <location>
        <begin position="104"/>
        <end position="125"/>
    </location>
</feature>
<feature type="transmembrane region" description="Helical" evidence="2">
    <location>
        <begin position="12"/>
        <end position="35"/>
    </location>
</feature>
<feature type="compositionally biased region" description="Polar residues" evidence="1">
    <location>
        <begin position="177"/>
        <end position="192"/>
    </location>
</feature>